<evidence type="ECO:0000256" key="1">
    <source>
        <dbReference type="SAM" id="MobiDB-lite"/>
    </source>
</evidence>
<protein>
    <submittedName>
        <fullName evidence="2">Uncharacterized protein</fullName>
    </submittedName>
</protein>
<accession>A0A8S9MA83</accession>
<dbReference type="InterPro" id="IPR036689">
    <property type="entry name" value="ESAT-6-like_sf"/>
</dbReference>
<organism evidence="2">
    <name type="scientific">Brassica cretica</name>
    <name type="common">Mustard</name>
    <dbReference type="NCBI Taxonomy" id="69181"/>
    <lineage>
        <taxon>Eukaryota</taxon>
        <taxon>Viridiplantae</taxon>
        <taxon>Streptophyta</taxon>
        <taxon>Embryophyta</taxon>
        <taxon>Tracheophyta</taxon>
        <taxon>Spermatophyta</taxon>
        <taxon>Magnoliopsida</taxon>
        <taxon>eudicotyledons</taxon>
        <taxon>Gunneridae</taxon>
        <taxon>Pentapetalae</taxon>
        <taxon>rosids</taxon>
        <taxon>malvids</taxon>
        <taxon>Brassicales</taxon>
        <taxon>Brassicaceae</taxon>
        <taxon>Brassiceae</taxon>
        <taxon>Brassica</taxon>
    </lineage>
</organism>
<gene>
    <name evidence="2" type="ORF">F2Q70_00011957</name>
</gene>
<name>A0A8S9MA83_BRACR</name>
<comment type="caution">
    <text evidence="2">The sequence shown here is derived from an EMBL/GenBank/DDBJ whole genome shotgun (WGS) entry which is preliminary data.</text>
</comment>
<dbReference type="AlphaFoldDB" id="A0A8S9MA83"/>
<evidence type="ECO:0000313" key="2">
    <source>
        <dbReference type="EMBL" id="KAF2614801.1"/>
    </source>
</evidence>
<feature type="region of interest" description="Disordered" evidence="1">
    <location>
        <begin position="73"/>
        <end position="158"/>
    </location>
</feature>
<feature type="compositionally biased region" description="Polar residues" evidence="1">
    <location>
        <begin position="107"/>
        <end position="119"/>
    </location>
</feature>
<sequence>MMVDEHDELPEATQREAVLQRQIEDLQGQVTGLHQTWEGTNPELSSEFQILKEKLNEHSKKLEQSAEKLSQLESKNLTLRDENQALNAASNKKRRFRTQVRPMPTLETPNSGTGANLPTTAPGGDTSTRENAKDAQTYDVEDSDSEPEPDKEALDGASRTESPMIAHLHQMFSDRPAAIQSMMGQQAKWPQKMKPPDSFRNYGFWCEFHRDHSHKTGDCIALKIEVNELLRKGHLREFFPIRPRAI</sequence>
<reference evidence="2" key="1">
    <citation type="submission" date="2019-12" db="EMBL/GenBank/DDBJ databases">
        <title>Genome sequencing and annotation of Brassica cretica.</title>
        <authorList>
            <person name="Studholme D.J."/>
            <person name="Sarris P.F."/>
        </authorList>
    </citation>
    <scope>NUCLEOTIDE SEQUENCE</scope>
    <source>
        <strain evidence="2">PFS-102/07</strain>
        <tissue evidence="2">Leaf</tissue>
    </source>
</reference>
<proteinExistence type="predicted"/>
<dbReference type="EMBL" id="QGKY02000089">
    <property type="protein sequence ID" value="KAF2614801.1"/>
    <property type="molecule type" value="Genomic_DNA"/>
</dbReference>
<dbReference type="SUPFAM" id="SSF140453">
    <property type="entry name" value="EsxAB dimer-like"/>
    <property type="match status" value="1"/>
</dbReference>